<reference evidence="2" key="1">
    <citation type="journal article" date="2019" name="bioRxiv">
        <title>The Genome of the Zebra Mussel, Dreissena polymorpha: A Resource for Invasive Species Research.</title>
        <authorList>
            <person name="McCartney M.A."/>
            <person name="Auch B."/>
            <person name="Kono T."/>
            <person name="Mallez S."/>
            <person name="Zhang Y."/>
            <person name="Obille A."/>
            <person name="Becker A."/>
            <person name="Abrahante J.E."/>
            <person name="Garbe J."/>
            <person name="Badalamenti J.P."/>
            <person name="Herman A."/>
            <person name="Mangelson H."/>
            <person name="Liachko I."/>
            <person name="Sullivan S."/>
            <person name="Sone E.D."/>
            <person name="Koren S."/>
            <person name="Silverstein K.A.T."/>
            <person name="Beckman K.B."/>
            <person name="Gohl D.M."/>
        </authorList>
    </citation>
    <scope>NUCLEOTIDE SEQUENCE</scope>
    <source>
        <strain evidence="2">Duluth1</strain>
        <tissue evidence="2">Whole animal</tissue>
    </source>
</reference>
<dbReference type="EMBL" id="JAIWYP010000007">
    <property type="protein sequence ID" value="KAH3798287.1"/>
    <property type="molecule type" value="Genomic_DNA"/>
</dbReference>
<dbReference type="Gene3D" id="1.10.1410.40">
    <property type="match status" value="1"/>
</dbReference>
<comment type="similarity">
    <text evidence="1">Belongs to the mab-21 family.</text>
</comment>
<comment type="caution">
    <text evidence="2">The sequence shown here is derived from an EMBL/GenBank/DDBJ whole genome shotgun (WGS) entry which is preliminary data.</text>
</comment>
<protein>
    <submittedName>
        <fullName evidence="2">Uncharacterized protein</fullName>
    </submittedName>
</protein>
<evidence type="ECO:0000256" key="1">
    <source>
        <dbReference type="ARBA" id="ARBA00008307"/>
    </source>
</evidence>
<dbReference type="PANTHER" id="PTHR10656:SF42">
    <property type="entry name" value="CYCLIC GMP-AMP SYNTHASE-LIKE PROTEIN-RELATED"/>
    <property type="match status" value="1"/>
</dbReference>
<evidence type="ECO:0000313" key="2">
    <source>
        <dbReference type="EMBL" id="KAH3798287.1"/>
    </source>
</evidence>
<keyword evidence="3" id="KW-1185">Reference proteome</keyword>
<reference evidence="2" key="2">
    <citation type="submission" date="2020-11" db="EMBL/GenBank/DDBJ databases">
        <authorList>
            <person name="McCartney M.A."/>
            <person name="Auch B."/>
            <person name="Kono T."/>
            <person name="Mallez S."/>
            <person name="Becker A."/>
            <person name="Gohl D.M."/>
            <person name="Silverstein K.A.T."/>
            <person name="Koren S."/>
            <person name="Bechman K.B."/>
            <person name="Herman A."/>
            <person name="Abrahante J.E."/>
            <person name="Garbe J."/>
        </authorList>
    </citation>
    <scope>NUCLEOTIDE SEQUENCE</scope>
    <source>
        <strain evidence="2">Duluth1</strain>
        <tissue evidence="2">Whole animal</tissue>
    </source>
</reference>
<proteinExistence type="inferred from homology"/>
<organism evidence="2 3">
    <name type="scientific">Dreissena polymorpha</name>
    <name type="common">Zebra mussel</name>
    <name type="synonym">Mytilus polymorpha</name>
    <dbReference type="NCBI Taxonomy" id="45954"/>
    <lineage>
        <taxon>Eukaryota</taxon>
        <taxon>Metazoa</taxon>
        <taxon>Spiralia</taxon>
        <taxon>Lophotrochozoa</taxon>
        <taxon>Mollusca</taxon>
        <taxon>Bivalvia</taxon>
        <taxon>Autobranchia</taxon>
        <taxon>Heteroconchia</taxon>
        <taxon>Euheterodonta</taxon>
        <taxon>Imparidentia</taxon>
        <taxon>Neoheterodontei</taxon>
        <taxon>Myida</taxon>
        <taxon>Dreissenoidea</taxon>
        <taxon>Dreissenidae</taxon>
        <taxon>Dreissena</taxon>
    </lineage>
</organism>
<gene>
    <name evidence="2" type="ORF">DPMN_151884</name>
</gene>
<dbReference type="Proteomes" id="UP000828390">
    <property type="component" value="Unassembled WGS sequence"/>
</dbReference>
<accession>A0A9D4FM17</accession>
<dbReference type="PANTHER" id="PTHR10656">
    <property type="entry name" value="CELL FATE DETERMINING PROTEIN MAB21-RELATED"/>
    <property type="match status" value="1"/>
</dbReference>
<name>A0A9D4FM17_DREPO</name>
<evidence type="ECO:0000313" key="3">
    <source>
        <dbReference type="Proteomes" id="UP000828390"/>
    </source>
</evidence>
<dbReference type="AlphaFoldDB" id="A0A9D4FM17"/>
<sequence>MNKPIWLGEQIYFNGEIRHSEEYDRPVFTLKVRWVGCSYIDEEISMDLVPAVSKHGWWPSNTDFNAIDMMTDEIRSEGCLLLLQNPYHLSGTVMRISCYAADICLMKSLPQYYRESYRLCKLLRHKDIMPLIDPDANHDHFPLFAAGDCVTSYMLKNSLFHVLRQSKTDGLMVEPDYQSTNNAIVNISVRLLQILDCSLLQRKLPVYFLPNREDIFRFEFLEKSDSNKADTLIAFHCARRRAFVKIMLYMLRH</sequence>